<dbReference type="Proteomes" id="UP000033860">
    <property type="component" value="Unassembled WGS sequence"/>
</dbReference>
<organism evidence="2 3">
    <name type="scientific">Candidatus Beckwithbacteria bacterium GW2011_GWB1_47_15</name>
    <dbReference type="NCBI Taxonomy" id="1618371"/>
    <lineage>
        <taxon>Bacteria</taxon>
        <taxon>Candidatus Beckwithiibacteriota</taxon>
    </lineage>
</organism>
<dbReference type="GO" id="GO:0004222">
    <property type="term" value="F:metalloendopeptidase activity"/>
    <property type="evidence" value="ECO:0007669"/>
    <property type="project" value="TreeGrafter"/>
</dbReference>
<dbReference type="Gene3D" id="2.70.70.10">
    <property type="entry name" value="Glucose Permease (Domain IIA)"/>
    <property type="match status" value="1"/>
</dbReference>
<dbReference type="PANTHER" id="PTHR21666">
    <property type="entry name" value="PEPTIDASE-RELATED"/>
    <property type="match status" value="1"/>
</dbReference>
<feature type="coiled-coil region" evidence="1">
    <location>
        <begin position="226"/>
        <end position="260"/>
    </location>
</feature>
<dbReference type="AlphaFoldDB" id="A0A0G1U2N4"/>
<dbReference type="SUPFAM" id="SSF51261">
    <property type="entry name" value="Duplicated hybrid motif"/>
    <property type="match status" value="1"/>
</dbReference>
<dbReference type="PANTHER" id="PTHR21666:SF270">
    <property type="entry name" value="MUREIN HYDROLASE ACTIVATOR ENVC"/>
    <property type="match status" value="1"/>
</dbReference>
<evidence type="ECO:0000313" key="3">
    <source>
        <dbReference type="Proteomes" id="UP000033860"/>
    </source>
</evidence>
<name>A0A0G1U2N4_9BACT</name>
<evidence type="ECO:0008006" key="4">
    <source>
        <dbReference type="Google" id="ProtNLM"/>
    </source>
</evidence>
<dbReference type="EMBL" id="LCNT01000009">
    <property type="protein sequence ID" value="KKU60593.1"/>
    <property type="molecule type" value="Genomic_DNA"/>
</dbReference>
<comment type="caution">
    <text evidence="2">The sequence shown here is derived from an EMBL/GenBank/DDBJ whole genome shotgun (WGS) entry which is preliminary data.</text>
</comment>
<keyword evidence="1" id="KW-0175">Coiled coil</keyword>
<dbReference type="InterPro" id="IPR050570">
    <property type="entry name" value="Cell_wall_metabolism_enzyme"/>
</dbReference>
<protein>
    <recommendedName>
        <fullName evidence="4">Peptidase M23 domain-containing protein</fullName>
    </recommendedName>
</protein>
<evidence type="ECO:0000313" key="2">
    <source>
        <dbReference type="EMBL" id="KKU60593.1"/>
    </source>
</evidence>
<dbReference type="InterPro" id="IPR011055">
    <property type="entry name" value="Dup_hybrid_motif"/>
</dbReference>
<dbReference type="CDD" id="cd12797">
    <property type="entry name" value="M23_peptidase"/>
    <property type="match status" value="1"/>
</dbReference>
<sequence>MADITRPIEPFELNQGFGENPADYARFGLKGHNGWDLKTKFPDTPQGFRNILSSWASKFYTQGNEGNDGFGLYFEVIVQLYNTYKLTYAHCKSIESFENKNEGDTMAISDNTGNSTGSHLHLTVKRGQLSNGKFTSDNYSNGYFGAINPQEFFDELRKYNKEKGATSTPEGCLVPNTPEWRTKYEQVVFSATKWADTLKILEIVDDPNTTPSDRIKSVLAGYKSRETDLSNKLNDKSAELDKANQEISNRIEQVGRLEKDLLEKEKYYKALIDALNKQLKNGSDALPLAQARIGALEDELDEANKAKGRALNDAQQYKGQFEACQKGTLIPTPQLIFSLVVRYISNKLPKGGEKL</sequence>
<gene>
    <name evidence="2" type="ORF">UX85_C0009G0046</name>
</gene>
<evidence type="ECO:0000256" key="1">
    <source>
        <dbReference type="SAM" id="Coils"/>
    </source>
</evidence>
<accession>A0A0G1U2N4</accession>
<reference evidence="2 3" key="1">
    <citation type="journal article" date="2015" name="Nature">
        <title>rRNA introns, odd ribosomes, and small enigmatic genomes across a large radiation of phyla.</title>
        <authorList>
            <person name="Brown C.T."/>
            <person name="Hug L.A."/>
            <person name="Thomas B.C."/>
            <person name="Sharon I."/>
            <person name="Castelle C.J."/>
            <person name="Singh A."/>
            <person name="Wilkins M.J."/>
            <person name="Williams K.H."/>
            <person name="Banfield J.F."/>
        </authorList>
    </citation>
    <scope>NUCLEOTIDE SEQUENCE [LARGE SCALE GENOMIC DNA]</scope>
</reference>
<proteinExistence type="predicted"/>
<feature type="coiled-coil region" evidence="1">
    <location>
        <begin position="286"/>
        <end position="320"/>
    </location>
</feature>